<sequence>MAKSSKRITTIVAAVSKCFSPGDEGTQIDPSDECIRCGIIYLLVNVNLTHDLLDLLIFTEGFNKLMLKLRVVNWAAQVQEWLNFISIEPSNCSTMEALHEAFRNMAKTFNEKGVSLCWDNMIRLIIQSNLQDNLHTSVDQKIKLLMESHDYQTPLSQDVPRFLCSQNQTTTSGVKFSARCYICCKPDYLAPNCPNKRPGGPTGQSFQKKSFNQAQRKFTFGYEKLSVEPSLEHLSLQELSVDCGQEFIWEWHPHFSILLPSRNLTLVFAWKRIWTQSAFSDSVGELFCTEISTHRQIPGPSKIVEMHSIFKGHFCSGTTFLAIPARQIRRLVKHKLGYALPDKMPTGTIKCPSLCSLHCASKLG</sequence>
<organism evidence="1 2">
    <name type="scientific">Puccinia sorghi</name>
    <dbReference type="NCBI Taxonomy" id="27349"/>
    <lineage>
        <taxon>Eukaryota</taxon>
        <taxon>Fungi</taxon>
        <taxon>Dikarya</taxon>
        <taxon>Basidiomycota</taxon>
        <taxon>Pucciniomycotina</taxon>
        <taxon>Pucciniomycetes</taxon>
        <taxon>Pucciniales</taxon>
        <taxon>Pucciniaceae</taxon>
        <taxon>Puccinia</taxon>
    </lineage>
</organism>
<name>A0A0L6VU05_9BASI</name>
<reference evidence="1 2" key="1">
    <citation type="submission" date="2015-08" db="EMBL/GenBank/DDBJ databases">
        <title>Next Generation Sequencing and Analysis of the Genome of Puccinia sorghi L Schw, the Causal Agent of Maize Common Rust.</title>
        <authorList>
            <person name="Rochi L."/>
            <person name="Burguener G."/>
            <person name="Darino M."/>
            <person name="Turjanski A."/>
            <person name="Kreff E."/>
            <person name="Dieguez M.J."/>
            <person name="Sacco F."/>
        </authorList>
    </citation>
    <scope>NUCLEOTIDE SEQUENCE [LARGE SCALE GENOMIC DNA]</scope>
    <source>
        <strain evidence="1 2">RO10H11247</strain>
    </source>
</reference>
<dbReference type="AlphaFoldDB" id="A0A0L6VU05"/>
<accession>A0A0L6VU05</accession>
<proteinExistence type="predicted"/>
<dbReference type="VEuPathDB" id="FungiDB:VP01_1112g4"/>
<dbReference type="EMBL" id="LAVV01001255">
    <property type="protein sequence ID" value="KNZ63685.1"/>
    <property type="molecule type" value="Genomic_DNA"/>
</dbReference>
<gene>
    <name evidence="1" type="ORF">VP01_1112g4</name>
</gene>
<comment type="caution">
    <text evidence="1">The sequence shown here is derived from an EMBL/GenBank/DDBJ whole genome shotgun (WGS) entry which is preliminary data.</text>
</comment>
<protein>
    <recommendedName>
        <fullName evidence="3">CCHC-type domain-containing protein</fullName>
    </recommendedName>
</protein>
<evidence type="ECO:0000313" key="1">
    <source>
        <dbReference type="EMBL" id="KNZ63685.1"/>
    </source>
</evidence>
<keyword evidence="2" id="KW-1185">Reference proteome</keyword>
<evidence type="ECO:0008006" key="3">
    <source>
        <dbReference type="Google" id="ProtNLM"/>
    </source>
</evidence>
<evidence type="ECO:0000313" key="2">
    <source>
        <dbReference type="Proteomes" id="UP000037035"/>
    </source>
</evidence>
<dbReference type="Proteomes" id="UP000037035">
    <property type="component" value="Unassembled WGS sequence"/>
</dbReference>